<evidence type="ECO:0000256" key="3">
    <source>
        <dbReference type="ARBA" id="ARBA00023002"/>
    </source>
</evidence>
<accession>A0A5K7Z7I6</accession>
<evidence type="ECO:0000256" key="2">
    <source>
        <dbReference type="ARBA" id="ARBA00022643"/>
    </source>
</evidence>
<evidence type="ECO:0000313" key="7">
    <source>
        <dbReference type="Proteomes" id="UP000427769"/>
    </source>
</evidence>
<feature type="domain" description="FAD-dependent oxidoreductase 2 FAD-binding" evidence="5">
    <location>
        <begin position="11"/>
        <end position="412"/>
    </location>
</feature>
<dbReference type="InterPro" id="IPR003953">
    <property type="entry name" value="FAD-dep_OxRdtase_2_FAD-bd"/>
</dbReference>
<feature type="transmembrane region" description="Helical" evidence="4">
    <location>
        <begin position="12"/>
        <end position="29"/>
    </location>
</feature>
<protein>
    <submittedName>
        <fullName evidence="6">Anaerobic glycerol-3-phosphate dehydrogenase subunit B</fullName>
    </submittedName>
</protein>
<dbReference type="AlphaFoldDB" id="A0A5K7Z7I6"/>
<keyword evidence="4" id="KW-0812">Transmembrane</keyword>
<evidence type="ECO:0000256" key="1">
    <source>
        <dbReference type="ARBA" id="ARBA00022630"/>
    </source>
</evidence>
<name>A0A5K7Z7I6_9BACT</name>
<dbReference type="EMBL" id="AP021875">
    <property type="protein sequence ID" value="BBO76710.1"/>
    <property type="molecule type" value="Genomic_DNA"/>
</dbReference>
<dbReference type="KEGG" id="dwd:DSCW_41270"/>
<keyword evidence="4" id="KW-0472">Membrane</keyword>
<dbReference type="Proteomes" id="UP000427769">
    <property type="component" value="Chromosome"/>
</dbReference>
<dbReference type="PRINTS" id="PR00368">
    <property type="entry name" value="FADPNR"/>
</dbReference>
<evidence type="ECO:0000256" key="4">
    <source>
        <dbReference type="SAM" id="Phobius"/>
    </source>
</evidence>
<keyword evidence="1" id="KW-0285">Flavoprotein</keyword>
<evidence type="ECO:0000259" key="5">
    <source>
        <dbReference type="Pfam" id="PF00890"/>
    </source>
</evidence>
<dbReference type="Gene3D" id="3.50.50.60">
    <property type="entry name" value="FAD/NAD(P)-binding domain"/>
    <property type="match status" value="1"/>
</dbReference>
<dbReference type="GO" id="GO:0009331">
    <property type="term" value="C:glycerol-3-phosphate dehydrogenase (FAD) complex"/>
    <property type="evidence" value="ECO:0007669"/>
    <property type="project" value="InterPro"/>
</dbReference>
<dbReference type="SUPFAM" id="SSF51905">
    <property type="entry name" value="FAD/NAD(P)-binding domain"/>
    <property type="match status" value="1"/>
</dbReference>
<proteinExistence type="predicted"/>
<dbReference type="RefSeq" id="WP_170302384.1">
    <property type="nucleotide sequence ID" value="NZ_AP021875.1"/>
</dbReference>
<evidence type="ECO:0000313" key="6">
    <source>
        <dbReference type="EMBL" id="BBO76710.1"/>
    </source>
</evidence>
<sequence length="434" mass="47253">MMQLNNTHTYDLMVVGAGMAGMAAALFAARKGLSVAQAGLTGETLYASGLFDLYGVIHGSSGEFIDNPWQGLQGLRQTHPDHPLCKVAPEQIREGLETLTGFLKTAGLTYKGYADRNARLITPVGTVKRTFRVPATMWAGAAALEEKTPCLIVDIQGLRGFSAAQIVGSLKPSWPQLRGATIAVPWEERLGPKYAEHIARNLAAEGPRKELADVIRPHLKTAQAVGLPAILGIYDTDTIHKELERLLGVPVFEIPTMPPAISGTRLKEAFDAYMPQQGVKTFYHHRVHTAVRQESSRFVLEIGRSEPEKTLVANNLLLATGRFLGKGLEARREGIRESLFDLPVSQPENRSCWHRKTFLDPQGHAINLAGLEVDRSFRPLNEAGRPVFDNLYAAGSILAHQDWIRTKSGTGLAVATAYGAIEALTGGQAERKNG</sequence>
<keyword evidence="7" id="KW-1185">Reference proteome</keyword>
<dbReference type="NCBIfam" id="TIGR03378">
    <property type="entry name" value="glycerol3P_GlpB"/>
    <property type="match status" value="1"/>
</dbReference>
<dbReference type="NCBIfam" id="NF003725">
    <property type="entry name" value="PRK05329.2-4"/>
    <property type="match status" value="1"/>
</dbReference>
<gene>
    <name evidence="6" type="ORF">DSCW_41270</name>
</gene>
<dbReference type="InterPro" id="IPR009158">
    <property type="entry name" value="G3P_DH_GlpB_su"/>
</dbReference>
<dbReference type="GO" id="GO:0004368">
    <property type="term" value="F:glycerol-3-phosphate dehydrogenase (quinone) activity"/>
    <property type="evidence" value="ECO:0007669"/>
    <property type="project" value="InterPro"/>
</dbReference>
<dbReference type="InterPro" id="IPR036188">
    <property type="entry name" value="FAD/NAD-bd_sf"/>
</dbReference>
<organism evidence="6 7">
    <name type="scientific">Desulfosarcina widdelii</name>
    <dbReference type="NCBI Taxonomy" id="947919"/>
    <lineage>
        <taxon>Bacteria</taxon>
        <taxon>Pseudomonadati</taxon>
        <taxon>Thermodesulfobacteriota</taxon>
        <taxon>Desulfobacteria</taxon>
        <taxon>Desulfobacterales</taxon>
        <taxon>Desulfosarcinaceae</taxon>
        <taxon>Desulfosarcina</taxon>
    </lineage>
</organism>
<keyword evidence="4" id="KW-1133">Transmembrane helix</keyword>
<dbReference type="Pfam" id="PF00890">
    <property type="entry name" value="FAD_binding_2"/>
    <property type="match status" value="1"/>
</dbReference>
<keyword evidence="2" id="KW-0288">FMN</keyword>
<dbReference type="PIRSF" id="PIRSF000141">
    <property type="entry name" value="Anaerobic_G3P_dh"/>
    <property type="match status" value="1"/>
</dbReference>
<keyword evidence="3" id="KW-0560">Oxidoreductase</keyword>
<reference evidence="6 7" key="1">
    <citation type="submission" date="2019-11" db="EMBL/GenBank/DDBJ databases">
        <title>Comparative genomics of hydrocarbon-degrading Desulfosarcina strains.</title>
        <authorList>
            <person name="Watanabe M."/>
            <person name="Kojima H."/>
            <person name="Fukui M."/>
        </authorList>
    </citation>
    <scope>NUCLEOTIDE SEQUENCE [LARGE SCALE GENOMIC DNA]</scope>
    <source>
        <strain evidence="6 7">PP31</strain>
    </source>
</reference>